<sequence length="48" mass="5187">MGFHRPAELTPGGPARGVRLLALGHAAPPRIAAERGRGGRWRARYGLR</sequence>
<keyword evidence="2" id="KW-1185">Reference proteome</keyword>
<evidence type="ECO:0000313" key="2">
    <source>
        <dbReference type="Proteomes" id="UP000556436"/>
    </source>
</evidence>
<organism evidence="1 2">
    <name type="scientific">Streptomyces netropsis</name>
    <name type="common">Streptoverticillium netropsis</name>
    <dbReference type="NCBI Taxonomy" id="55404"/>
    <lineage>
        <taxon>Bacteria</taxon>
        <taxon>Bacillati</taxon>
        <taxon>Actinomycetota</taxon>
        <taxon>Actinomycetes</taxon>
        <taxon>Kitasatosporales</taxon>
        <taxon>Streptomycetaceae</taxon>
        <taxon>Streptomyces</taxon>
    </lineage>
</organism>
<comment type="caution">
    <text evidence="1">The sequence shown here is derived from an EMBL/GenBank/DDBJ whole genome shotgun (WGS) entry which is preliminary data.</text>
</comment>
<name>A0A7W7PHI4_STRNE</name>
<dbReference type="EMBL" id="JACHJG010000016">
    <property type="protein sequence ID" value="MBB4889997.1"/>
    <property type="molecule type" value="Genomic_DNA"/>
</dbReference>
<evidence type="ECO:0000313" key="1">
    <source>
        <dbReference type="EMBL" id="MBB4889997.1"/>
    </source>
</evidence>
<protein>
    <submittedName>
        <fullName evidence="1">Uncharacterized protein</fullName>
    </submittedName>
</protein>
<dbReference type="Proteomes" id="UP000556436">
    <property type="component" value="Unassembled WGS sequence"/>
</dbReference>
<dbReference type="AlphaFoldDB" id="A0A7W7PHI4"/>
<gene>
    <name evidence="1" type="ORF">FHS38_006075</name>
</gene>
<accession>A0A7W7PHI4</accession>
<reference evidence="1 2" key="1">
    <citation type="submission" date="2020-08" db="EMBL/GenBank/DDBJ databases">
        <title>Genomic Encyclopedia of Type Strains, Phase III (KMG-III): the genomes of soil and plant-associated and newly described type strains.</title>
        <authorList>
            <person name="Whitman W."/>
        </authorList>
    </citation>
    <scope>NUCLEOTIDE SEQUENCE [LARGE SCALE GENOMIC DNA]</scope>
    <source>
        <strain evidence="1 2">CECT 3265</strain>
    </source>
</reference>
<proteinExistence type="predicted"/>